<feature type="compositionally biased region" description="Pro residues" evidence="1">
    <location>
        <begin position="374"/>
        <end position="388"/>
    </location>
</feature>
<evidence type="ECO:0000256" key="1">
    <source>
        <dbReference type="SAM" id="MobiDB-lite"/>
    </source>
</evidence>
<accession>A0A167LYA8</accession>
<feature type="compositionally biased region" description="Polar residues" evidence="1">
    <location>
        <begin position="353"/>
        <end position="369"/>
    </location>
</feature>
<sequence length="446" mass="49231">MRMRWSARWRSSGERSRRLSSRGSVLPPSLPSPLSPTCGQLTTPQDSETLTYNNFFWLVFSSPSTLAELGASSQLEVHLPPPTPDPPGGIPLTALHGLLHPTPGISFLNPSQNANQPGAPHLELESGTSLKLQRHTEEIFSPLRPWRTAGRRPDRGRSRTQALDLFRGFALWPGFAEVQTEGMKAAAEAHKREAERLGWDTTYVFAQKGTGEIGETERVRGVGEQAKALEMAELGHQQLELEREEKEREREREERRRLERKVDPAALGTFVPPEERLSGREKKALAARLARVQGVKQLEEAGDVAREEKGKGKREKVEEERRRMELKKRELEERIREARERTVGKKKGKAGGQPQTVTAAASTEPVQSTAVPEAPEPTPSPAPPPGPAKPDVQAEAAAPSPAPETQRSQQADVPLIEASKAGEKAREEEDAGVGKRLLGWFAGRKK</sequence>
<proteinExistence type="predicted"/>
<organism evidence="2 3">
    <name type="scientific">Calocera viscosa (strain TUFC12733)</name>
    <dbReference type="NCBI Taxonomy" id="1330018"/>
    <lineage>
        <taxon>Eukaryota</taxon>
        <taxon>Fungi</taxon>
        <taxon>Dikarya</taxon>
        <taxon>Basidiomycota</taxon>
        <taxon>Agaricomycotina</taxon>
        <taxon>Dacrymycetes</taxon>
        <taxon>Dacrymycetales</taxon>
        <taxon>Dacrymycetaceae</taxon>
        <taxon>Calocera</taxon>
    </lineage>
</organism>
<protein>
    <submittedName>
        <fullName evidence="2">Uncharacterized protein</fullName>
    </submittedName>
</protein>
<feature type="region of interest" description="Disordered" evidence="1">
    <location>
        <begin position="1"/>
        <end position="44"/>
    </location>
</feature>
<feature type="compositionally biased region" description="Basic and acidic residues" evidence="1">
    <location>
        <begin position="297"/>
        <end position="343"/>
    </location>
</feature>
<dbReference type="Proteomes" id="UP000076738">
    <property type="component" value="Unassembled WGS sequence"/>
</dbReference>
<name>A0A167LYA8_CALVF</name>
<feature type="compositionally biased region" description="Basic and acidic residues" evidence="1">
    <location>
        <begin position="239"/>
        <end position="258"/>
    </location>
</feature>
<evidence type="ECO:0000313" key="3">
    <source>
        <dbReference type="Proteomes" id="UP000076738"/>
    </source>
</evidence>
<reference evidence="2 3" key="1">
    <citation type="journal article" date="2016" name="Mol. Biol. Evol.">
        <title>Comparative Genomics of Early-Diverging Mushroom-Forming Fungi Provides Insights into the Origins of Lignocellulose Decay Capabilities.</title>
        <authorList>
            <person name="Nagy L.G."/>
            <person name="Riley R."/>
            <person name="Tritt A."/>
            <person name="Adam C."/>
            <person name="Daum C."/>
            <person name="Floudas D."/>
            <person name="Sun H."/>
            <person name="Yadav J.S."/>
            <person name="Pangilinan J."/>
            <person name="Larsson K.H."/>
            <person name="Matsuura K."/>
            <person name="Barry K."/>
            <person name="Labutti K."/>
            <person name="Kuo R."/>
            <person name="Ohm R.A."/>
            <person name="Bhattacharya S.S."/>
            <person name="Shirouzu T."/>
            <person name="Yoshinaga Y."/>
            <person name="Martin F.M."/>
            <person name="Grigoriev I.V."/>
            <person name="Hibbett D.S."/>
        </authorList>
    </citation>
    <scope>NUCLEOTIDE SEQUENCE [LARGE SCALE GENOMIC DNA]</scope>
    <source>
        <strain evidence="2 3">TUFC12733</strain>
    </source>
</reference>
<dbReference type="AlphaFoldDB" id="A0A167LYA8"/>
<feature type="region of interest" description="Disordered" evidence="1">
    <location>
        <begin position="237"/>
        <end position="258"/>
    </location>
</feature>
<evidence type="ECO:0000313" key="2">
    <source>
        <dbReference type="EMBL" id="KZO96156.1"/>
    </source>
</evidence>
<feature type="region of interest" description="Disordered" evidence="1">
    <location>
        <begin position="294"/>
        <end position="446"/>
    </location>
</feature>
<keyword evidence="3" id="KW-1185">Reference proteome</keyword>
<gene>
    <name evidence="2" type="ORF">CALVIDRAFT_136379</name>
</gene>
<dbReference type="EMBL" id="KV417285">
    <property type="protein sequence ID" value="KZO96156.1"/>
    <property type="molecule type" value="Genomic_DNA"/>
</dbReference>